<dbReference type="Proteomes" id="UP001056384">
    <property type="component" value="Chromosome 4"/>
</dbReference>
<gene>
    <name evidence="2" type="ORF">Slin15195_G058910</name>
</gene>
<name>A0A9Q9AV62_9PEZI</name>
<reference evidence="2" key="1">
    <citation type="submission" date="2022-06" db="EMBL/GenBank/DDBJ databases">
        <title>Complete genome sequences of two strains of the flax pathogen Septoria linicola.</title>
        <authorList>
            <person name="Lapalu N."/>
            <person name="Simon A."/>
            <person name="Demenou B."/>
            <person name="Paumier D."/>
            <person name="Guillot M.-P."/>
            <person name="Gout L."/>
            <person name="Valade R."/>
        </authorList>
    </citation>
    <scope>NUCLEOTIDE SEQUENCE</scope>
    <source>
        <strain evidence="2">SE15195</strain>
    </source>
</reference>
<feature type="region of interest" description="Disordered" evidence="1">
    <location>
        <begin position="1"/>
        <end position="61"/>
    </location>
</feature>
<dbReference type="AlphaFoldDB" id="A0A9Q9AV62"/>
<dbReference type="EMBL" id="CP099421">
    <property type="protein sequence ID" value="USW52572.1"/>
    <property type="molecule type" value="Genomic_DNA"/>
</dbReference>
<organism evidence="2 3">
    <name type="scientific">Septoria linicola</name>
    <dbReference type="NCBI Taxonomy" id="215465"/>
    <lineage>
        <taxon>Eukaryota</taxon>
        <taxon>Fungi</taxon>
        <taxon>Dikarya</taxon>
        <taxon>Ascomycota</taxon>
        <taxon>Pezizomycotina</taxon>
        <taxon>Dothideomycetes</taxon>
        <taxon>Dothideomycetidae</taxon>
        <taxon>Mycosphaerellales</taxon>
        <taxon>Mycosphaerellaceae</taxon>
        <taxon>Septoria</taxon>
    </lineage>
</organism>
<keyword evidence="3" id="KW-1185">Reference proteome</keyword>
<evidence type="ECO:0000313" key="3">
    <source>
        <dbReference type="Proteomes" id="UP001056384"/>
    </source>
</evidence>
<evidence type="ECO:0000313" key="2">
    <source>
        <dbReference type="EMBL" id="USW52572.1"/>
    </source>
</evidence>
<proteinExistence type="predicted"/>
<protein>
    <submittedName>
        <fullName evidence="2">Uncharacterized protein</fullName>
    </submittedName>
</protein>
<evidence type="ECO:0000256" key="1">
    <source>
        <dbReference type="SAM" id="MobiDB-lite"/>
    </source>
</evidence>
<accession>A0A9Q9AV62</accession>
<feature type="compositionally biased region" description="Pro residues" evidence="1">
    <location>
        <begin position="1"/>
        <end position="11"/>
    </location>
</feature>
<sequence length="61" mass="6808">MAPPKPSPIVRPPQVDLDPGKQRENEIVSFTGHHFPQEKEKAPAKKPETAKTKPVTPRKSK</sequence>
<feature type="compositionally biased region" description="Basic and acidic residues" evidence="1">
    <location>
        <begin position="35"/>
        <end position="51"/>
    </location>
</feature>